<dbReference type="GO" id="GO:0016020">
    <property type="term" value="C:membrane"/>
    <property type="evidence" value="ECO:0007669"/>
    <property type="project" value="UniProtKB-SubCell"/>
</dbReference>
<protein>
    <submittedName>
        <fullName evidence="11">Methyl-accepting chemotaxis protein</fullName>
    </submittedName>
</protein>
<dbReference type="Pfam" id="PF08448">
    <property type="entry name" value="PAS_4"/>
    <property type="match status" value="1"/>
</dbReference>
<keyword evidence="4" id="KW-0807">Transducer</keyword>
<dbReference type="GO" id="GO:0004888">
    <property type="term" value="F:transmembrane signaling receptor activity"/>
    <property type="evidence" value="ECO:0007669"/>
    <property type="project" value="InterPro"/>
</dbReference>
<evidence type="ECO:0000259" key="7">
    <source>
        <dbReference type="PROSITE" id="PS50111"/>
    </source>
</evidence>
<dbReference type="CDD" id="cd11386">
    <property type="entry name" value="MCP_signal"/>
    <property type="match status" value="1"/>
</dbReference>
<evidence type="ECO:0000259" key="10">
    <source>
        <dbReference type="PROSITE" id="PS50885"/>
    </source>
</evidence>
<dbReference type="InterPro" id="IPR000700">
    <property type="entry name" value="PAS-assoc_C"/>
</dbReference>
<evidence type="ECO:0000313" key="11">
    <source>
        <dbReference type="EMBL" id="QTC89764.1"/>
    </source>
</evidence>
<dbReference type="PROSITE" id="PS50885">
    <property type="entry name" value="HAMP"/>
    <property type="match status" value="1"/>
</dbReference>
<comment type="subcellular location">
    <subcellularLocation>
        <location evidence="1">Membrane</location>
    </subcellularLocation>
</comment>
<dbReference type="RefSeq" id="WP_207868008.1">
    <property type="nucleotide sequence ID" value="NZ_CP062222.1"/>
</dbReference>
<comment type="similarity">
    <text evidence="3">Belongs to the methyl-accepting chemotaxis (MCP) protein family.</text>
</comment>
<dbReference type="PROSITE" id="PS50111">
    <property type="entry name" value="CHEMOTAXIS_TRANSDUC_2"/>
    <property type="match status" value="1"/>
</dbReference>
<dbReference type="KEGG" id="bgoe:IFJ75_10610"/>
<feature type="domain" description="PAS" evidence="8">
    <location>
        <begin position="1"/>
        <end position="40"/>
    </location>
</feature>
<dbReference type="Gene3D" id="1.10.287.950">
    <property type="entry name" value="Methyl-accepting chemotaxis protein"/>
    <property type="match status" value="1"/>
</dbReference>
<dbReference type="InterPro" id="IPR003660">
    <property type="entry name" value="HAMP_dom"/>
</dbReference>
<evidence type="ECO:0000313" key="12">
    <source>
        <dbReference type="Proteomes" id="UP000663918"/>
    </source>
</evidence>
<dbReference type="CDD" id="cd00130">
    <property type="entry name" value="PAS"/>
    <property type="match status" value="1"/>
</dbReference>
<feature type="domain" description="PAC" evidence="9">
    <location>
        <begin position="69"/>
        <end position="121"/>
    </location>
</feature>
<keyword evidence="2" id="KW-0145">Chemotaxis</keyword>
<feature type="domain" description="HAMP" evidence="10">
    <location>
        <begin position="134"/>
        <end position="180"/>
    </location>
</feature>
<dbReference type="FunFam" id="1.10.287.950:FF:000001">
    <property type="entry name" value="Methyl-accepting chemotaxis sensory transducer"/>
    <property type="match status" value="1"/>
</dbReference>
<dbReference type="InterPro" id="IPR051310">
    <property type="entry name" value="MCP_chemotaxis"/>
</dbReference>
<dbReference type="SMART" id="SM00283">
    <property type="entry name" value="MA"/>
    <property type="match status" value="1"/>
</dbReference>
<dbReference type="InterPro" id="IPR001610">
    <property type="entry name" value="PAC"/>
</dbReference>
<dbReference type="InterPro" id="IPR013656">
    <property type="entry name" value="PAS_4"/>
</dbReference>
<organism evidence="11 12">
    <name type="scientific">Brevundimonas goettingensis</name>
    <dbReference type="NCBI Taxonomy" id="2774190"/>
    <lineage>
        <taxon>Bacteria</taxon>
        <taxon>Pseudomonadati</taxon>
        <taxon>Pseudomonadota</taxon>
        <taxon>Alphaproteobacteria</taxon>
        <taxon>Caulobacterales</taxon>
        <taxon>Caulobacteraceae</taxon>
        <taxon>Brevundimonas</taxon>
    </lineage>
</organism>
<dbReference type="PANTHER" id="PTHR43531">
    <property type="entry name" value="PROTEIN ICFG"/>
    <property type="match status" value="1"/>
</dbReference>
<evidence type="ECO:0000259" key="8">
    <source>
        <dbReference type="PROSITE" id="PS50112"/>
    </source>
</evidence>
<dbReference type="NCBIfam" id="TIGR00229">
    <property type="entry name" value="sensory_box"/>
    <property type="match status" value="1"/>
</dbReference>
<dbReference type="PRINTS" id="PR00260">
    <property type="entry name" value="CHEMTRNSDUCR"/>
</dbReference>
<dbReference type="EMBL" id="CP062222">
    <property type="protein sequence ID" value="QTC89764.1"/>
    <property type="molecule type" value="Genomic_DNA"/>
</dbReference>
<dbReference type="PROSITE" id="PS50112">
    <property type="entry name" value="PAS"/>
    <property type="match status" value="1"/>
</dbReference>
<dbReference type="InterPro" id="IPR035965">
    <property type="entry name" value="PAS-like_dom_sf"/>
</dbReference>
<feature type="region of interest" description="Disordered" evidence="6">
    <location>
        <begin position="457"/>
        <end position="497"/>
    </location>
</feature>
<evidence type="ECO:0000256" key="5">
    <source>
        <dbReference type="SAM" id="Coils"/>
    </source>
</evidence>
<dbReference type="SMART" id="SM00086">
    <property type="entry name" value="PAC"/>
    <property type="match status" value="1"/>
</dbReference>
<dbReference type="InterPro" id="IPR004090">
    <property type="entry name" value="Chemotax_Me-accpt_rcpt"/>
</dbReference>
<gene>
    <name evidence="11" type="ORF">IFJ75_10610</name>
</gene>
<sequence>MAAISRSQAVIEFNLDGTIIEANENFQSALGYSASEIVGRHHSLFMDPAEAATEEYRAFWQRLRSGQFVAQKFRRLAKGGREIWIQASYNPVLDASGKPYKVIKLAVDITQAEQDAARSEQARQKAEATQNDLVAALAKSLSRLSDGDLTARLEGDRQGAHKTVQDDYNSAVESLRATLDTVLQSIGSIRCGSDEISGASDDLARRTEQQAASLEETAAALDQITATVQRSASGAKQAAAAAGSARADAEHSGEVVREAVAAMGEIQRSSNEIGQILGVIDEIAFQTNLLALNAGVEAARAGDAGRGFAVVASEVRALAQRSADAAKDIKSLITASTAQVARGVKLVDDTGAALTSIADRVAEVDGLIIEIAGSAQEQSTALAQVNSAINQMDQVTQQNAAMVEQATAASASLRSEAGQLAQMVQRFNTGSRSVEDFRQPNPVRAAQARIEAFTQGGIQGASHGGTRSSAPAQAAVHSPPRTAGATALKPTNEWQEF</sequence>
<feature type="coiled-coil region" evidence="5">
    <location>
        <begin position="109"/>
        <end position="139"/>
    </location>
</feature>
<dbReference type="Proteomes" id="UP000663918">
    <property type="component" value="Chromosome"/>
</dbReference>
<accession>A0A975C014</accession>
<dbReference type="AlphaFoldDB" id="A0A975C014"/>
<reference evidence="11" key="1">
    <citation type="submission" date="2020-09" db="EMBL/GenBank/DDBJ databases">
        <title>Brevundimonas sp. LVF2 isolated from a puddle in Goettingen, Germany.</title>
        <authorList>
            <person name="Friedrich I."/>
            <person name="Klassen A."/>
            <person name="Hannes N."/>
            <person name="Schneider D."/>
            <person name="Hertel R."/>
            <person name="Daniel R."/>
        </authorList>
    </citation>
    <scope>NUCLEOTIDE SEQUENCE</scope>
    <source>
        <strain evidence="11">LVF2</strain>
    </source>
</reference>
<dbReference type="SUPFAM" id="SSF58104">
    <property type="entry name" value="Methyl-accepting chemotaxis protein (MCP) signaling domain"/>
    <property type="match status" value="1"/>
</dbReference>
<evidence type="ECO:0000256" key="2">
    <source>
        <dbReference type="ARBA" id="ARBA00022500"/>
    </source>
</evidence>
<dbReference type="InterPro" id="IPR000014">
    <property type="entry name" value="PAS"/>
</dbReference>
<keyword evidence="5" id="KW-0175">Coiled coil</keyword>
<evidence type="ECO:0000256" key="1">
    <source>
        <dbReference type="ARBA" id="ARBA00004370"/>
    </source>
</evidence>
<keyword evidence="12" id="KW-1185">Reference proteome</keyword>
<dbReference type="GO" id="GO:0006935">
    <property type="term" value="P:chemotaxis"/>
    <property type="evidence" value="ECO:0007669"/>
    <property type="project" value="UniProtKB-KW"/>
</dbReference>
<dbReference type="SUPFAM" id="SSF55785">
    <property type="entry name" value="PYP-like sensor domain (PAS domain)"/>
    <property type="match status" value="1"/>
</dbReference>
<proteinExistence type="inferred from homology"/>
<dbReference type="Pfam" id="PF00015">
    <property type="entry name" value="MCPsignal"/>
    <property type="match status" value="1"/>
</dbReference>
<dbReference type="PANTHER" id="PTHR43531:SF11">
    <property type="entry name" value="METHYL-ACCEPTING CHEMOTAXIS PROTEIN 3"/>
    <property type="match status" value="1"/>
</dbReference>
<dbReference type="InterPro" id="IPR004089">
    <property type="entry name" value="MCPsignal_dom"/>
</dbReference>
<evidence type="ECO:0000259" key="9">
    <source>
        <dbReference type="PROSITE" id="PS50113"/>
    </source>
</evidence>
<dbReference type="Gene3D" id="3.30.450.20">
    <property type="entry name" value="PAS domain"/>
    <property type="match status" value="1"/>
</dbReference>
<evidence type="ECO:0000256" key="4">
    <source>
        <dbReference type="PROSITE-ProRule" id="PRU00284"/>
    </source>
</evidence>
<name>A0A975C014_9CAUL</name>
<evidence type="ECO:0000256" key="6">
    <source>
        <dbReference type="SAM" id="MobiDB-lite"/>
    </source>
</evidence>
<dbReference type="PROSITE" id="PS50113">
    <property type="entry name" value="PAC"/>
    <property type="match status" value="1"/>
</dbReference>
<evidence type="ECO:0000256" key="3">
    <source>
        <dbReference type="ARBA" id="ARBA00029447"/>
    </source>
</evidence>
<feature type="domain" description="Methyl-accepting transducer" evidence="7">
    <location>
        <begin position="185"/>
        <end position="414"/>
    </location>
</feature>
<dbReference type="GO" id="GO:0007165">
    <property type="term" value="P:signal transduction"/>
    <property type="evidence" value="ECO:0007669"/>
    <property type="project" value="UniProtKB-KW"/>
</dbReference>